<accession>A0A842IDC8</accession>
<dbReference type="SUPFAM" id="SSF56349">
    <property type="entry name" value="DNA breaking-rejoining enzymes"/>
    <property type="match status" value="1"/>
</dbReference>
<evidence type="ECO:0000313" key="3">
    <source>
        <dbReference type="EMBL" id="MBC2837615.1"/>
    </source>
</evidence>
<dbReference type="Gene3D" id="1.10.443.10">
    <property type="entry name" value="Intergrase catalytic core"/>
    <property type="match status" value="1"/>
</dbReference>
<dbReference type="InterPro" id="IPR011010">
    <property type="entry name" value="DNA_brk_join_enz"/>
</dbReference>
<reference evidence="3 4" key="1">
    <citation type="journal article" date="2017" name="Int. J. Syst. Evol. Microbiol.">
        <title>Gemmobacter straminiformis sp. nov., isolated from an artificial fountain.</title>
        <authorList>
            <person name="Kang J.Y."/>
            <person name="Kim M.J."/>
            <person name="Chun J."/>
            <person name="Son K.P."/>
            <person name="Jahng K.Y."/>
        </authorList>
    </citation>
    <scope>NUCLEOTIDE SEQUENCE [LARGE SCALE GENOMIC DNA]</scope>
    <source>
        <strain evidence="3 4">CAM-8</strain>
    </source>
</reference>
<dbReference type="Pfam" id="PF00589">
    <property type="entry name" value="Phage_integrase"/>
    <property type="match status" value="1"/>
</dbReference>
<protein>
    <submittedName>
        <fullName evidence="3">Tyrosine-type recombinase/integrase</fullName>
    </submittedName>
</protein>
<dbReference type="EMBL" id="JACLQD010000009">
    <property type="protein sequence ID" value="MBC2837615.1"/>
    <property type="molecule type" value="Genomic_DNA"/>
</dbReference>
<name>A0A842IDC8_9RHOB</name>
<evidence type="ECO:0000313" key="4">
    <source>
        <dbReference type="Proteomes" id="UP000555411"/>
    </source>
</evidence>
<dbReference type="GO" id="GO:0003677">
    <property type="term" value="F:DNA binding"/>
    <property type="evidence" value="ECO:0007669"/>
    <property type="project" value="InterPro"/>
</dbReference>
<dbReference type="InterPro" id="IPR002104">
    <property type="entry name" value="Integrase_catalytic"/>
</dbReference>
<evidence type="ECO:0000256" key="1">
    <source>
        <dbReference type="ARBA" id="ARBA00023172"/>
    </source>
</evidence>
<dbReference type="GO" id="GO:0015074">
    <property type="term" value="P:DNA integration"/>
    <property type="evidence" value="ECO:0007669"/>
    <property type="project" value="InterPro"/>
</dbReference>
<dbReference type="PROSITE" id="PS51898">
    <property type="entry name" value="TYR_RECOMBINASE"/>
    <property type="match status" value="1"/>
</dbReference>
<evidence type="ECO:0000259" key="2">
    <source>
        <dbReference type="PROSITE" id="PS51898"/>
    </source>
</evidence>
<keyword evidence="4" id="KW-1185">Reference proteome</keyword>
<gene>
    <name evidence="3" type="ORF">H7F16_19015</name>
</gene>
<dbReference type="InterPro" id="IPR013762">
    <property type="entry name" value="Integrase-like_cat_sf"/>
</dbReference>
<feature type="domain" description="Tyr recombinase" evidence="2">
    <location>
        <begin position="62"/>
        <end position="261"/>
    </location>
</feature>
<dbReference type="Proteomes" id="UP000555411">
    <property type="component" value="Unassembled WGS sequence"/>
</dbReference>
<dbReference type="RefSeq" id="WP_185799232.1">
    <property type="nucleotide sequence ID" value="NZ_JACLQD010000009.1"/>
</dbReference>
<dbReference type="GO" id="GO:0006310">
    <property type="term" value="P:DNA recombination"/>
    <property type="evidence" value="ECO:0007669"/>
    <property type="project" value="UniProtKB-KW"/>
</dbReference>
<proteinExistence type="predicted"/>
<dbReference type="AlphaFoldDB" id="A0A842IDC8"/>
<keyword evidence="1" id="KW-0233">DNA recombination</keyword>
<comment type="caution">
    <text evidence="3">The sequence shown here is derived from an EMBL/GenBank/DDBJ whole genome shotgun (WGS) entry which is preliminary data.</text>
</comment>
<organism evidence="3 4">
    <name type="scientific">Paragemmobacter straminiformis</name>
    <dbReference type="NCBI Taxonomy" id="2045119"/>
    <lineage>
        <taxon>Bacteria</taxon>
        <taxon>Pseudomonadati</taxon>
        <taxon>Pseudomonadota</taxon>
        <taxon>Alphaproteobacteria</taxon>
        <taxon>Rhodobacterales</taxon>
        <taxon>Paracoccaceae</taxon>
        <taxon>Paragemmobacter</taxon>
    </lineage>
</organism>
<sequence>MKAYLVELSDQDMASWTIWGRLAGLLCTIEAMMPLQDFRWLRRIVRYLERQIVNRRRKLQRLQPTHIIFDWSLKHMDDARRNPLHRVADRNYRDALIIGLLSCCPIRLANLTAMEIDRHLVRMTNSFMLRLAPAETKTGHPYAAPLPEELTQPFDHYLASVRPRLLKGLSHDRLWVSERGTPMAARTIHDAVTSSTEAAFGQPINAHLFRDCAATFVALEDPEHIGVVSPLLGHIDPRAAEQHYIQANQIVAGRRLRSSVAELRRSLRPKTDRRPA</sequence>